<organism evidence="2 3">
    <name type="scientific">Rhizobium mesoamericanum STM3625</name>
    <dbReference type="NCBI Taxonomy" id="1211777"/>
    <lineage>
        <taxon>Bacteria</taxon>
        <taxon>Pseudomonadati</taxon>
        <taxon>Pseudomonadota</taxon>
        <taxon>Alphaproteobacteria</taxon>
        <taxon>Hyphomicrobiales</taxon>
        <taxon>Rhizobiaceae</taxon>
        <taxon>Rhizobium/Agrobacterium group</taxon>
        <taxon>Rhizobium</taxon>
    </lineage>
</organism>
<evidence type="ECO:0000313" key="3">
    <source>
        <dbReference type="Proteomes" id="UP000009319"/>
    </source>
</evidence>
<accession>K0PTU6</accession>
<comment type="caution">
    <text evidence="2">The sequence shown here is derived from an EMBL/GenBank/DDBJ whole genome shotgun (WGS) entry which is preliminary data.</text>
</comment>
<keyword evidence="3" id="KW-1185">Reference proteome</keyword>
<gene>
    <name evidence="2" type="ORF">BN77_p2180025</name>
</gene>
<dbReference type="InterPro" id="IPR007712">
    <property type="entry name" value="RelE/ParE_toxin"/>
</dbReference>
<dbReference type="Gene3D" id="3.30.2310.20">
    <property type="entry name" value="RelE-like"/>
    <property type="match status" value="1"/>
</dbReference>
<sequence>MIGTAGVFDVCFSLSINPTLPPTREWHVFRIHPFKAHLIVYRVEEDGAIFVILIRHGHEDWAGEK</sequence>
<reference evidence="2 3" key="1">
    <citation type="journal article" date="2013" name="Genome Announc.">
        <title>Draft Genome Sequence of Rhizobium mesoamericanum STM3625, a Nitrogen-Fixing Symbiont of Mimosa pudica Isolated in French Guiana (South America).</title>
        <authorList>
            <person name="Moulin L."/>
            <person name="Mornico D."/>
            <person name="Melkonian R."/>
            <person name="Klonowska A."/>
        </authorList>
    </citation>
    <scope>NUCLEOTIDE SEQUENCE [LARGE SCALE GENOMIC DNA]</scope>
    <source>
        <strain evidence="2 3">STM3625</strain>
    </source>
</reference>
<dbReference type="Proteomes" id="UP000009319">
    <property type="component" value="Unassembled WGS sequence"/>
</dbReference>
<protein>
    <submittedName>
        <fullName evidence="2">Plasmid stabilization system</fullName>
    </submittedName>
</protein>
<evidence type="ECO:0000256" key="1">
    <source>
        <dbReference type="ARBA" id="ARBA00022649"/>
    </source>
</evidence>
<dbReference type="eggNOG" id="COG3668">
    <property type="taxonomic scope" value="Bacteria"/>
</dbReference>
<proteinExistence type="predicted"/>
<dbReference type="InterPro" id="IPR035093">
    <property type="entry name" value="RelE/ParE_toxin_dom_sf"/>
</dbReference>
<dbReference type="STRING" id="1211777.BN77_p2180025"/>
<evidence type="ECO:0000313" key="2">
    <source>
        <dbReference type="EMBL" id="CCM80131.1"/>
    </source>
</evidence>
<dbReference type="Pfam" id="PF05016">
    <property type="entry name" value="ParE_toxin"/>
    <property type="match status" value="1"/>
</dbReference>
<name>K0PTU6_9HYPH</name>
<dbReference type="EMBL" id="CANI01000081">
    <property type="protein sequence ID" value="CCM80131.1"/>
    <property type="molecule type" value="Genomic_DNA"/>
</dbReference>
<dbReference type="AlphaFoldDB" id="K0PTU6"/>
<keyword evidence="1" id="KW-1277">Toxin-antitoxin system</keyword>
<dbReference type="HOGENOM" id="CLU_2846856_0_0_5"/>